<evidence type="ECO:0000313" key="2">
    <source>
        <dbReference type="EMBL" id="CAA9583992.1"/>
    </source>
</evidence>
<feature type="non-terminal residue" evidence="2">
    <location>
        <position position="211"/>
    </location>
</feature>
<name>A0A6J4VQG9_9BACT</name>
<evidence type="ECO:0000256" key="1">
    <source>
        <dbReference type="SAM" id="MobiDB-lite"/>
    </source>
</evidence>
<feature type="compositionally biased region" description="Basic and acidic residues" evidence="1">
    <location>
        <begin position="198"/>
        <end position="211"/>
    </location>
</feature>
<feature type="region of interest" description="Disordered" evidence="1">
    <location>
        <begin position="1"/>
        <end position="26"/>
    </location>
</feature>
<keyword evidence="2" id="KW-0378">Hydrolase</keyword>
<accession>A0A6J4VQG9</accession>
<reference evidence="2" key="1">
    <citation type="submission" date="2020-02" db="EMBL/GenBank/DDBJ databases">
        <authorList>
            <person name="Meier V. D."/>
        </authorList>
    </citation>
    <scope>NUCLEOTIDE SEQUENCE</scope>
    <source>
        <strain evidence="2">AVDCRST_MAG59</strain>
    </source>
</reference>
<dbReference type="GO" id="GO:0016787">
    <property type="term" value="F:hydrolase activity"/>
    <property type="evidence" value="ECO:0007669"/>
    <property type="project" value="UniProtKB-KW"/>
</dbReference>
<feature type="compositionally biased region" description="Basic and acidic residues" evidence="1">
    <location>
        <begin position="99"/>
        <end position="113"/>
    </location>
</feature>
<feature type="non-terminal residue" evidence="2">
    <location>
        <position position="1"/>
    </location>
</feature>
<feature type="compositionally biased region" description="Gly residues" evidence="1">
    <location>
        <begin position="140"/>
        <end position="151"/>
    </location>
</feature>
<dbReference type="EMBL" id="CADCWF010000366">
    <property type="protein sequence ID" value="CAA9583992.1"/>
    <property type="molecule type" value="Genomic_DNA"/>
</dbReference>
<feature type="compositionally biased region" description="Basic residues" evidence="1">
    <location>
        <begin position="60"/>
        <end position="69"/>
    </location>
</feature>
<feature type="region of interest" description="Disordered" evidence="1">
    <location>
        <begin position="60"/>
        <end position="211"/>
    </location>
</feature>
<dbReference type="AlphaFoldDB" id="A0A6J4VQG9"/>
<proteinExistence type="predicted"/>
<gene>
    <name evidence="2" type="ORF">AVDCRST_MAG59-5154</name>
</gene>
<organism evidence="2">
    <name type="scientific">uncultured Thermomicrobiales bacterium</name>
    <dbReference type="NCBI Taxonomy" id="1645740"/>
    <lineage>
        <taxon>Bacteria</taxon>
        <taxon>Pseudomonadati</taxon>
        <taxon>Thermomicrobiota</taxon>
        <taxon>Thermomicrobia</taxon>
        <taxon>Thermomicrobiales</taxon>
        <taxon>environmental samples</taxon>
    </lineage>
</organism>
<protein>
    <submittedName>
        <fullName evidence="2">Phosphohydrolase (MutT/nudix family protein)</fullName>
    </submittedName>
</protein>
<sequence>GCVPVPAHRFDRGGAARGRRGAGGTGAAEAALGTRCPLPHLYRPLAVRSRRHGRRLRRLRCLAPRRRAGFRPGPGRPDAADPRPPRQPPRRRLPQRAGESPRRPPLRDPRHGGDVAGQRPRLHRPRRRSDGADGRRGKASGAGAGGRGGGCVPPLRQGVQALPPLAGRDVARPGRPAVARQDVARPSQTEGHHRRGVGRPDRGELREAALL</sequence>